<evidence type="ECO:0000256" key="1">
    <source>
        <dbReference type="SAM" id="MobiDB-lite"/>
    </source>
</evidence>
<comment type="caution">
    <text evidence="3">The sequence shown here is derived from an EMBL/GenBank/DDBJ whole genome shotgun (WGS) entry which is preliminary data.</text>
</comment>
<feature type="domain" description="DUF7721" evidence="2">
    <location>
        <begin position="63"/>
        <end position="143"/>
    </location>
</feature>
<feature type="compositionally biased region" description="Basic and acidic residues" evidence="1">
    <location>
        <begin position="37"/>
        <end position="48"/>
    </location>
</feature>
<keyword evidence="4" id="KW-1185">Reference proteome</keyword>
<evidence type="ECO:0000259" key="2">
    <source>
        <dbReference type="Pfam" id="PF24845"/>
    </source>
</evidence>
<evidence type="ECO:0000313" key="4">
    <source>
        <dbReference type="Proteomes" id="UP000053831"/>
    </source>
</evidence>
<organism evidence="3 4">
    <name type="scientific">Escovopsis weberi</name>
    <dbReference type="NCBI Taxonomy" id="150374"/>
    <lineage>
        <taxon>Eukaryota</taxon>
        <taxon>Fungi</taxon>
        <taxon>Dikarya</taxon>
        <taxon>Ascomycota</taxon>
        <taxon>Pezizomycotina</taxon>
        <taxon>Sordariomycetes</taxon>
        <taxon>Hypocreomycetidae</taxon>
        <taxon>Hypocreales</taxon>
        <taxon>Hypocreaceae</taxon>
        <taxon>Escovopsis</taxon>
    </lineage>
</organism>
<dbReference type="PANTHER" id="PTHR39477">
    <property type="entry name" value="CHROMOSOME 8, WHOLE GENOME SHOTGUN SEQUENCE"/>
    <property type="match status" value="1"/>
</dbReference>
<evidence type="ECO:0000313" key="3">
    <source>
        <dbReference type="EMBL" id="KOS18435.1"/>
    </source>
</evidence>
<dbReference type="Pfam" id="PF24845">
    <property type="entry name" value="DUF7721"/>
    <property type="match status" value="1"/>
</dbReference>
<dbReference type="InterPro" id="IPR056138">
    <property type="entry name" value="DUF7721"/>
</dbReference>
<reference evidence="3 4" key="1">
    <citation type="submission" date="2015-07" db="EMBL/GenBank/DDBJ databases">
        <title>The genome of the fungus Escovopsis weberi, a specialized disease agent of ant agriculture.</title>
        <authorList>
            <person name="de Man T.J."/>
            <person name="Stajich J.E."/>
            <person name="Kubicek C.P."/>
            <person name="Chenthamara K."/>
            <person name="Atanasova L."/>
            <person name="Druzhinina I.S."/>
            <person name="Birnbaum S."/>
            <person name="Barribeau S.M."/>
            <person name="Teiling C."/>
            <person name="Suen G."/>
            <person name="Currie C."/>
            <person name="Gerardo N.M."/>
        </authorList>
    </citation>
    <scope>NUCLEOTIDE SEQUENCE [LARGE SCALE GENOMIC DNA]</scope>
</reference>
<feature type="compositionally biased region" description="Low complexity" evidence="1">
    <location>
        <begin position="17"/>
        <end position="36"/>
    </location>
</feature>
<protein>
    <recommendedName>
        <fullName evidence="2">DUF7721 domain-containing protein</fullName>
    </recommendedName>
</protein>
<dbReference type="EMBL" id="LGSR01000020">
    <property type="protein sequence ID" value="KOS18435.1"/>
    <property type="molecule type" value="Genomic_DNA"/>
</dbReference>
<dbReference type="AlphaFoldDB" id="A0A0M9VT61"/>
<gene>
    <name evidence="3" type="ORF">ESCO_000532</name>
</gene>
<dbReference type="OrthoDB" id="2290255at2759"/>
<dbReference type="Proteomes" id="UP000053831">
    <property type="component" value="Unassembled WGS sequence"/>
</dbReference>
<feature type="region of interest" description="Disordered" evidence="1">
    <location>
        <begin position="1"/>
        <end position="63"/>
    </location>
</feature>
<sequence length="217" mass="23411">MDQLFDVGKKFLSESMQQQGQGQQQHHQQQQQYGQDQQHHGQQHHEAHGGNYPAGGGYAHDDDWSNAHEEAARHSGGSHSSSFFSNVVGAISDKKGTFEHEQIDEHDAIRKHQQVYDDDHVADGSSLGTAAAMNVLKNFVGGGSSQPQSQSGFMGMAMSEASKLFDSKASQGKVQSGTTKDSVMQQAGEMAVKMWMQSQGKQSGGASGLLSLASKFM</sequence>
<accession>A0A0M9VT61</accession>
<proteinExistence type="predicted"/>
<dbReference type="PANTHER" id="PTHR39477:SF1">
    <property type="entry name" value="BETA-FLANKING PROTEIN"/>
    <property type="match status" value="1"/>
</dbReference>
<name>A0A0M9VT61_ESCWE</name>